<reference evidence="2 3" key="1">
    <citation type="submission" date="2019-07" db="EMBL/GenBank/DDBJ databases">
        <title>Cryptosporangium phraense sp. nov., isolated from plant litter.</title>
        <authorList>
            <person name="Suriyachadkun C."/>
        </authorList>
    </citation>
    <scope>NUCLEOTIDE SEQUENCE [LARGE SCALE GENOMIC DNA]</scope>
    <source>
        <strain evidence="2 3">A-T 5661</strain>
    </source>
</reference>
<dbReference type="RefSeq" id="WP_142709239.1">
    <property type="nucleotide sequence ID" value="NZ_VIRS01000042.1"/>
</dbReference>
<dbReference type="AlphaFoldDB" id="A0A545AI77"/>
<dbReference type="InterPro" id="IPR053918">
    <property type="entry name" value="DUF6980"/>
</dbReference>
<evidence type="ECO:0000313" key="3">
    <source>
        <dbReference type="Proteomes" id="UP000317982"/>
    </source>
</evidence>
<feature type="domain" description="DUF6980" evidence="1">
    <location>
        <begin position="8"/>
        <end position="78"/>
    </location>
</feature>
<accession>A0A545AI77</accession>
<gene>
    <name evidence="2" type="ORF">FL583_35275</name>
</gene>
<name>A0A545AI77_9ACTN</name>
<dbReference type="EMBL" id="VIRS01000042">
    <property type="protein sequence ID" value="TQS40395.1"/>
    <property type="molecule type" value="Genomic_DNA"/>
</dbReference>
<organism evidence="2 3">
    <name type="scientific">Cryptosporangium phraense</name>
    <dbReference type="NCBI Taxonomy" id="2593070"/>
    <lineage>
        <taxon>Bacteria</taxon>
        <taxon>Bacillati</taxon>
        <taxon>Actinomycetota</taxon>
        <taxon>Actinomycetes</taxon>
        <taxon>Cryptosporangiales</taxon>
        <taxon>Cryptosporangiaceae</taxon>
        <taxon>Cryptosporangium</taxon>
    </lineage>
</organism>
<dbReference type="OrthoDB" id="4206464at2"/>
<proteinExistence type="predicted"/>
<evidence type="ECO:0000313" key="2">
    <source>
        <dbReference type="EMBL" id="TQS40395.1"/>
    </source>
</evidence>
<evidence type="ECO:0000259" key="1">
    <source>
        <dbReference type="Pfam" id="PF22400"/>
    </source>
</evidence>
<dbReference type="Pfam" id="PF22400">
    <property type="entry name" value="DUF6980"/>
    <property type="match status" value="1"/>
</dbReference>
<keyword evidence="3" id="KW-1185">Reference proteome</keyword>
<dbReference type="Proteomes" id="UP000317982">
    <property type="component" value="Unassembled WGS sequence"/>
</dbReference>
<dbReference type="InParanoid" id="A0A545AI77"/>
<sequence>MSDQIDDHSCPMLARQLAQTCDQHPSPWDCAHHVVVRLDDGRYGLPVRTGPDGSASSWIEIWHCPWCGAALPGHRTHPAPDDGADRGKALTNEEIDARIDAWHHGAGGAMAMHEYLGWTWEEYRAWAERSELPRD</sequence>
<comment type="caution">
    <text evidence="2">The sequence shown here is derived from an EMBL/GenBank/DDBJ whole genome shotgun (WGS) entry which is preliminary data.</text>
</comment>
<protein>
    <recommendedName>
        <fullName evidence="1">DUF6980 domain-containing protein</fullName>
    </recommendedName>
</protein>